<proteinExistence type="predicted"/>
<dbReference type="RefSeq" id="WP_235313007.1">
    <property type="nucleotide sequence ID" value="NZ_JAKGAS010000006.1"/>
</dbReference>
<accession>A0ABS9DAC9</accession>
<feature type="chain" id="PRO_5046899428" evidence="1">
    <location>
        <begin position="22"/>
        <end position="184"/>
    </location>
</feature>
<keyword evidence="3" id="KW-1185">Reference proteome</keyword>
<sequence length="184" mass="19791">MKVYSLASVLSMYLLASSAFAQDKEIYLNRDLGFNVEGYNYNQKELPCEVDKYLVKDIVSRGKQQNLVITTVGTGDSIAKSDAAVLAIEIDSLSLGKKGFNFGANNENNVLPAMKVTVGLIKGSEQGGTVLAKHSCAILTINQVSPGSSSVLDMGTYGMSVCDATHKCLNDLSKDIVDWVMPQL</sequence>
<dbReference type="Proteomes" id="UP001521137">
    <property type="component" value="Unassembled WGS sequence"/>
</dbReference>
<name>A0ABS9DAC9_9ALTE</name>
<evidence type="ECO:0000313" key="3">
    <source>
        <dbReference type="Proteomes" id="UP001521137"/>
    </source>
</evidence>
<organism evidence="2 3">
    <name type="scientific">Paraglaciecola algarum</name>
    <dbReference type="NCBI Taxonomy" id="3050085"/>
    <lineage>
        <taxon>Bacteria</taxon>
        <taxon>Pseudomonadati</taxon>
        <taxon>Pseudomonadota</taxon>
        <taxon>Gammaproteobacteria</taxon>
        <taxon>Alteromonadales</taxon>
        <taxon>Alteromonadaceae</taxon>
        <taxon>Paraglaciecola</taxon>
    </lineage>
</organism>
<evidence type="ECO:0000313" key="2">
    <source>
        <dbReference type="EMBL" id="MCF2948968.1"/>
    </source>
</evidence>
<dbReference type="EMBL" id="JAKGAS010000006">
    <property type="protein sequence ID" value="MCF2948968.1"/>
    <property type="molecule type" value="Genomic_DNA"/>
</dbReference>
<feature type="signal peptide" evidence="1">
    <location>
        <begin position="1"/>
        <end position="21"/>
    </location>
</feature>
<keyword evidence="1" id="KW-0732">Signal</keyword>
<evidence type="ECO:0000256" key="1">
    <source>
        <dbReference type="SAM" id="SignalP"/>
    </source>
</evidence>
<protein>
    <submittedName>
        <fullName evidence="2">Uncharacterized protein</fullName>
    </submittedName>
</protein>
<reference evidence="2 3" key="1">
    <citation type="submission" date="2022-01" db="EMBL/GenBank/DDBJ databases">
        <title>Paraglaciecola sp. G1-23.</title>
        <authorList>
            <person name="Jin M.S."/>
            <person name="Han D.M."/>
            <person name="Kim H.M."/>
            <person name="Jeon C.O."/>
        </authorList>
    </citation>
    <scope>NUCLEOTIDE SEQUENCE [LARGE SCALE GENOMIC DNA]</scope>
    <source>
        <strain evidence="2 3">G1-23</strain>
    </source>
</reference>
<comment type="caution">
    <text evidence="2">The sequence shown here is derived from an EMBL/GenBank/DDBJ whole genome shotgun (WGS) entry which is preliminary data.</text>
</comment>
<gene>
    <name evidence="2" type="ORF">L0668_12675</name>
</gene>